<protein>
    <submittedName>
        <fullName evidence="2">Uncharacterized protein</fullName>
    </submittedName>
</protein>
<evidence type="ECO:0000313" key="2">
    <source>
        <dbReference type="EMBL" id="GBO99619.1"/>
    </source>
</evidence>
<comment type="caution">
    <text evidence="2">The sequence shown here is derived from an EMBL/GenBank/DDBJ whole genome shotgun (WGS) entry which is preliminary data.</text>
</comment>
<gene>
    <name evidence="2" type="ORF">EVAR_750_1</name>
</gene>
<organism evidence="2 3">
    <name type="scientific">Eumeta variegata</name>
    <name type="common">Bagworm moth</name>
    <name type="synonym">Eumeta japonica</name>
    <dbReference type="NCBI Taxonomy" id="151549"/>
    <lineage>
        <taxon>Eukaryota</taxon>
        <taxon>Metazoa</taxon>
        <taxon>Ecdysozoa</taxon>
        <taxon>Arthropoda</taxon>
        <taxon>Hexapoda</taxon>
        <taxon>Insecta</taxon>
        <taxon>Pterygota</taxon>
        <taxon>Neoptera</taxon>
        <taxon>Endopterygota</taxon>
        <taxon>Lepidoptera</taxon>
        <taxon>Glossata</taxon>
        <taxon>Ditrysia</taxon>
        <taxon>Tineoidea</taxon>
        <taxon>Psychidae</taxon>
        <taxon>Oiketicinae</taxon>
        <taxon>Eumeta</taxon>
    </lineage>
</organism>
<dbReference type="EMBL" id="BGZK01000003">
    <property type="protein sequence ID" value="GBO99619.1"/>
    <property type="molecule type" value="Genomic_DNA"/>
</dbReference>
<sequence length="101" mass="11801">MVLEVYCDALKRSGIGGLMFHNKPLASYNRMSRRHFSLFILHITARANLQNRQLSQSVPTVRERATEPPLMRFQEQTSDGFAPSHFRTRRPRLHSVRPPRE</sequence>
<evidence type="ECO:0000256" key="1">
    <source>
        <dbReference type="SAM" id="MobiDB-lite"/>
    </source>
</evidence>
<name>A0A4C1SET6_EUMVA</name>
<feature type="compositionally biased region" description="Basic residues" evidence="1">
    <location>
        <begin position="86"/>
        <end position="101"/>
    </location>
</feature>
<reference evidence="2 3" key="1">
    <citation type="journal article" date="2019" name="Commun. Biol.">
        <title>The bagworm genome reveals a unique fibroin gene that provides high tensile strength.</title>
        <authorList>
            <person name="Kono N."/>
            <person name="Nakamura H."/>
            <person name="Ohtoshi R."/>
            <person name="Tomita M."/>
            <person name="Numata K."/>
            <person name="Arakawa K."/>
        </authorList>
    </citation>
    <scope>NUCLEOTIDE SEQUENCE [LARGE SCALE GENOMIC DNA]</scope>
</reference>
<dbReference type="AlphaFoldDB" id="A0A4C1SET6"/>
<proteinExistence type="predicted"/>
<evidence type="ECO:0000313" key="3">
    <source>
        <dbReference type="Proteomes" id="UP000299102"/>
    </source>
</evidence>
<accession>A0A4C1SET6</accession>
<dbReference type="Proteomes" id="UP000299102">
    <property type="component" value="Unassembled WGS sequence"/>
</dbReference>
<feature type="region of interest" description="Disordered" evidence="1">
    <location>
        <begin position="74"/>
        <end position="101"/>
    </location>
</feature>
<keyword evidence="3" id="KW-1185">Reference proteome</keyword>